<protein>
    <submittedName>
        <fullName evidence="2">Protein dhs-3</fullName>
    </submittedName>
</protein>
<dbReference type="GO" id="GO:0016616">
    <property type="term" value="F:oxidoreductase activity, acting on the CH-OH group of donors, NAD or NADP as acceptor"/>
    <property type="evidence" value="ECO:0007669"/>
    <property type="project" value="TreeGrafter"/>
</dbReference>
<dbReference type="Pfam" id="PF00106">
    <property type="entry name" value="adh_short"/>
    <property type="match status" value="1"/>
</dbReference>
<keyword evidence="3" id="KW-1185">Reference proteome</keyword>
<dbReference type="EMBL" id="JASAOG010000066">
    <property type="protein sequence ID" value="KAK0055808.1"/>
    <property type="molecule type" value="Genomic_DNA"/>
</dbReference>
<dbReference type="PANTHER" id="PTHR24322">
    <property type="entry name" value="PKSB"/>
    <property type="match status" value="1"/>
</dbReference>
<feature type="non-terminal residue" evidence="2">
    <location>
        <position position="198"/>
    </location>
</feature>
<dbReference type="InterPro" id="IPR036291">
    <property type="entry name" value="NAD(P)-bd_dom_sf"/>
</dbReference>
<evidence type="ECO:0000313" key="3">
    <source>
        <dbReference type="Proteomes" id="UP001233172"/>
    </source>
</evidence>
<dbReference type="InterPro" id="IPR002347">
    <property type="entry name" value="SDR_fam"/>
</dbReference>
<gene>
    <name evidence="2" type="ORF">Bpfe_014677</name>
</gene>
<dbReference type="CDD" id="cd05339">
    <property type="entry name" value="17beta-HSDXI-like_SDR_c"/>
    <property type="match status" value="1"/>
</dbReference>
<dbReference type="AlphaFoldDB" id="A0AAD8BKM8"/>
<reference evidence="2" key="1">
    <citation type="journal article" date="2023" name="PLoS Negl. Trop. Dis.">
        <title>A genome sequence for Biomphalaria pfeifferi, the major vector snail for the human-infecting parasite Schistosoma mansoni.</title>
        <authorList>
            <person name="Bu L."/>
            <person name="Lu L."/>
            <person name="Laidemitt M.R."/>
            <person name="Zhang S.M."/>
            <person name="Mutuku M."/>
            <person name="Mkoji G."/>
            <person name="Steinauer M."/>
            <person name="Loker E.S."/>
        </authorList>
    </citation>
    <scope>NUCLEOTIDE SEQUENCE</scope>
    <source>
        <strain evidence="2">KasaAsao</strain>
    </source>
</reference>
<dbReference type="PANTHER" id="PTHR24322:SF746">
    <property type="entry name" value="SHORT CHAIN DEHYDROGENASE_REDUCTASE FAMILY 16C MEMBER 5"/>
    <property type="match status" value="1"/>
</dbReference>
<accession>A0AAD8BKM8</accession>
<dbReference type="PRINTS" id="PR00081">
    <property type="entry name" value="GDHRDH"/>
</dbReference>
<evidence type="ECO:0000313" key="2">
    <source>
        <dbReference type="EMBL" id="KAK0055808.1"/>
    </source>
</evidence>
<dbReference type="GO" id="GO:0005811">
    <property type="term" value="C:lipid droplet"/>
    <property type="evidence" value="ECO:0007669"/>
    <property type="project" value="TreeGrafter"/>
</dbReference>
<proteinExistence type="inferred from homology"/>
<comment type="caution">
    <text evidence="2">The sequence shown here is derived from an EMBL/GenBank/DDBJ whole genome shotgun (WGS) entry which is preliminary data.</text>
</comment>
<dbReference type="PRINTS" id="PR00080">
    <property type="entry name" value="SDRFAMILY"/>
</dbReference>
<dbReference type="Gene3D" id="3.40.50.720">
    <property type="entry name" value="NAD(P)-binding Rossmann-like Domain"/>
    <property type="match status" value="1"/>
</dbReference>
<organism evidence="2 3">
    <name type="scientific">Biomphalaria pfeifferi</name>
    <name type="common">Bloodfluke planorb</name>
    <name type="synonym">Freshwater snail</name>
    <dbReference type="NCBI Taxonomy" id="112525"/>
    <lineage>
        <taxon>Eukaryota</taxon>
        <taxon>Metazoa</taxon>
        <taxon>Spiralia</taxon>
        <taxon>Lophotrochozoa</taxon>
        <taxon>Mollusca</taxon>
        <taxon>Gastropoda</taxon>
        <taxon>Heterobranchia</taxon>
        <taxon>Euthyneura</taxon>
        <taxon>Panpulmonata</taxon>
        <taxon>Hygrophila</taxon>
        <taxon>Lymnaeoidea</taxon>
        <taxon>Planorbidae</taxon>
        <taxon>Biomphalaria</taxon>
    </lineage>
</organism>
<comment type="similarity">
    <text evidence="1">Belongs to the short-chain dehydrogenases/reductases (SDR) family.</text>
</comment>
<dbReference type="Proteomes" id="UP001233172">
    <property type="component" value="Unassembled WGS sequence"/>
</dbReference>
<reference evidence="2" key="2">
    <citation type="submission" date="2023-04" db="EMBL/GenBank/DDBJ databases">
        <authorList>
            <person name="Bu L."/>
            <person name="Lu L."/>
            <person name="Laidemitt M.R."/>
            <person name="Zhang S.M."/>
            <person name="Mutuku M."/>
            <person name="Mkoji G."/>
            <person name="Steinauer M."/>
            <person name="Loker E.S."/>
        </authorList>
    </citation>
    <scope>NUCLEOTIDE SEQUENCE</scope>
    <source>
        <strain evidence="2">KasaAsao</strain>
        <tissue evidence="2">Whole Snail</tissue>
    </source>
</reference>
<sequence>VKSDIGDVDILVNNAGIVTGKKFLECPDVLIEKTMAVNSNAHFWTTKSFLPSMLSRNHGHIVSIASSAGLFGVSGLSDYCASKFAAVGFDESLRNELQKQKKTGVKTTVVCPFYINTGMFTGVKSRFPSLLPLLDADHVVDRIITAVLTNQEMLLIPRSLYLFYLLKGLAPVKVMEVLSNFFSVHDSMDDFVGRSKQN</sequence>
<evidence type="ECO:0000256" key="1">
    <source>
        <dbReference type="RuleBase" id="RU000363"/>
    </source>
</evidence>
<name>A0AAD8BKM8_BIOPF</name>
<dbReference type="SUPFAM" id="SSF51735">
    <property type="entry name" value="NAD(P)-binding Rossmann-fold domains"/>
    <property type="match status" value="1"/>
</dbReference>